<accession>A0A183E700</accession>
<organism evidence="1">
    <name type="scientific">Gongylonema pulchrum</name>
    <dbReference type="NCBI Taxonomy" id="637853"/>
    <lineage>
        <taxon>Eukaryota</taxon>
        <taxon>Metazoa</taxon>
        <taxon>Ecdysozoa</taxon>
        <taxon>Nematoda</taxon>
        <taxon>Chromadorea</taxon>
        <taxon>Rhabditida</taxon>
        <taxon>Spirurina</taxon>
        <taxon>Spiruromorpha</taxon>
        <taxon>Spiruroidea</taxon>
        <taxon>Gongylonematidae</taxon>
        <taxon>Gongylonema</taxon>
    </lineage>
</organism>
<dbReference type="AlphaFoldDB" id="A0A183E700"/>
<dbReference type="WBParaSite" id="GPUH_0001676301-mRNA-1">
    <property type="protein sequence ID" value="GPUH_0001676301-mRNA-1"/>
    <property type="gene ID" value="GPUH_0001676301"/>
</dbReference>
<reference evidence="1" key="1">
    <citation type="submission" date="2016-06" db="UniProtKB">
        <authorList>
            <consortium name="WormBaseParasite"/>
        </authorList>
    </citation>
    <scope>IDENTIFICATION</scope>
</reference>
<sequence length="35" mass="4384">LRSVCWMHIHHRILAVFQKPNQPQRYGIITRHQRY</sequence>
<name>A0A183E700_9BILA</name>
<protein>
    <submittedName>
        <fullName evidence="1">PIPO</fullName>
    </submittedName>
</protein>
<evidence type="ECO:0000313" key="1">
    <source>
        <dbReference type="WBParaSite" id="GPUH_0001676301-mRNA-1"/>
    </source>
</evidence>
<proteinExistence type="predicted"/>